<evidence type="ECO:0000313" key="2">
    <source>
        <dbReference type="Proteomes" id="UP000723714"/>
    </source>
</evidence>
<evidence type="ECO:0000313" key="1">
    <source>
        <dbReference type="EMBL" id="MBU3875010.1"/>
    </source>
</evidence>
<reference evidence="1 2" key="1">
    <citation type="submission" date="2021-06" db="EMBL/GenBank/DDBJ databases">
        <title>Faecalicatena sp. nov. isolated from porcine feces.</title>
        <authorList>
            <person name="Oh B.S."/>
            <person name="Lee J.H."/>
        </authorList>
    </citation>
    <scope>NUCLEOTIDE SEQUENCE [LARGE SCALE GENOMIC DNA]</scope>
    <source>
        <strain evidence="1 2">AGMB00832</strain>
    </source>
</reference>
<accession>A0ABS6D0I1</accession>
<dbReference type="InterPro" id="IPR003786">
    <property type="entry name" value="FdhD"/>
</dbReference>
<dbReference type="EMBL" id="JABACJ020000002">
    <property type="protein sequence ID" value="MBU3875010.1"/>
    <property type="molecule type" value="Genomic_DNA"/>
</dbReference>
<dbReference type="Pfam" id="PF02634">
    <property type="entry name" value="FdhD-NarQ"/>
    <property type="match status" value="1"/>
</dbReference>
<dbReference type="NCBIfam" id="TIGR00129">
    <property type="entry name" value="fdhD_narQ"/>
    <property type="match status" value="1"/>
</dbReference>
<dbReference type="PANTHER" id="PTHR30592">
    <property type="entry name" value="FORMATE DEHYDROGENASE"/>
    <property type="match status" value="1"/>
</dbReference>
<proteinExistence type="predicted"/>
<comment type="caution">
    <text evidence="1">The sequence shown here is derived from an EMBL/GenBank/DDBJ whole genome shotgun (WGS) entry which is preliminary data.</text>
</comment>
<dbReference type="Proteomes" id="UP000723714">
    <property type="component" value="Unassembled WGS sequence"/>
</dbReference>
<dbReference type="RefSeq" id="WP_216239749.1">
    <property type="nucleotide sequence ID" value="NZ_JABACJ020000002.1"/>
</dbReference>
<dbReference type="PIRSF" id="PIRSF015626">
    <property type="entry name" value="FdhD"/>
    <property type="match status" value="1"/>
</dbReference>
<dbReference type="PANTHER" id="PTHR30592:SF1">
    <property type="entry name" value="SULFUR CARRIER PROTEIN FDHD"/>
    <property type="match status" value="1"/>
</dbReference>
<keyword evidence="2" id="KW-1185">Reference proteome</keyword>
<sequence length="274" mass="31519">MFEGVEIILEKENQLYKNIVYTRIGRDAIYREESQAVLKEHTLDICVNGIRLETITCSLQYLEELAAGYLYTKGIVKCREDMEEISLNEEENKVTLRVKWDGSCTRNGFAGDRNMYPVRPLLWKEEQIFQLADHFAQGTPVHKKTWAMHSCFLWHEDKIVFECEDIGRHNAFDKVAGYALLHGIGLPECIIYLSGRIPADMVRKAVMAKVPVLVSKAVPTADGIEMAEEYGLTLIGAARQDMIRVYTDFSRGKEYENRRINSCRREKQKNGRDS</sequence>
<name>A0ABS6D0I1_9FIRM</name>
<organism evidence="1 2">
    <name type="scientific">Faecalicatena faecalis</name>
    <dbReference type="NCBI Taxonomy" id="2726362"/>
    <lineage>
        <taxon>Bacteria</taxon>
        <taxon>Bacillati</taxon>
        <taxon>Bacillota</taxon>
        <taxon>Clostridia</taxon>
        <taxon>Lachnospirales</taxon>
        <taxon>Lachnospiraceae</taxon>
        <taxon>Faecalicatena</taxon>
    </lineage>
</organism>
<protein>
    <submittedName>
        <fullName evidence="1">Formate dehydrogenase accessory sulfurtransferase FdhD</fullName>
    </submittedName>
</protein>
<gene>
    <name evidence="1" type="primary">fdhD</name>
    <name evidence="1" type="ORF">HGO97_004170</name>
</gene>